<dbReference type="SUPFAM" id="SSF82714">
    <property type="entry name" value="Multidrug efflux transporter AcrB TolC docking domain, DN and DC subdomains"/>
    <property type="match status" value="2"/>
</dbReference>
<dbReference type="GO" id="GO:0015562">
    <property type="term" value="F:efflux transmembrane transporter activity"/>
    <property type="evidence" value="ECO:0007669"/>
    <property type="project" value="InterPro"/>
</dbReference>
<feature type="domain" description="SSD" evidence="10">
    <location>
        <begin position="401"/>
        <end position="496"/>
    </location>
</feature>
<dbReference type="PROSITE" id="PS50156">
    <property type="entry name" value="SSD"/>
    <property type="match status" value="1"/>
</dbReference>
<comment type="subcellular location">
    <subcellularLocation>
        <location evidence="1 9">Cell inner membrane</location>
        <topology evidence="1 9">Multi-pass membrane protein</topology>
    </subcellularLocation>
</comment>
<dbReference type="InterPro" id="IPR001036">
    <property type="entry name" value="Acrflvin-R"/>
</dbReference>
<dbReference type="Gene3D" id="3.30.70.1430">
    <property type="entry name" value="Multidrug efflux transporter AcrB pore domain"/>
    <property type="match status" value="2"/>
</dbReference>
<organism evidence="11 12">
    <name type="scientific">Marinospirillum celere</name>
    <dbReference type="NCBI Taxonomy" id="1122252"/>
    <lineage>
        <taxon>Bacteria</taxon>
        <taxon>Pseudomonadati</taxon>
        <taxon>Pseudomonadota</taxon>
        <taxon>Gammaproteobacteria</taxon>
        <taxon>Oceanospirillales</taxon>
        <taxon>Oceanospirillaceae</taxon>
        <taxon>Marinospirillum</taxon>
    </lineage>
</organism>
<keyword evidence="8 9" id="KW-0472">Membrane</keyword>
<feature type="transmembrane region" description="Helical" evidence="9">
    <location>
        <begin position="865"/>
        <end position="887"/>
    </location>
</feature>
<dbReference type="Gene3D" id="3.30.70.1440">
    <property type="entry name" value="Multidrug efflux transporter AcrB pore domain"/>
    <property type="match status" value="1"/>
</dbReference>
<evidence type="ECO:0000256" key="5">
    <source>
        <dbReference type="ARBA" id="ARBA00022519"/>
    </source>
</evidence>
<feature type="transmembrane region" description="Helical" evidence="9">
    <location>
        <begin position="341"/>
        <end position="360"/>
    </location>
</feature>
<comment type="similarity">
    <text evidence="2 9">Belongs to the resistance-nodulation-cell division (RND) (TC 2.A.6) family.</text>
</comment>
<dbReference type="GO" id="GO:0005886">
    <property type="term" value="C:plasma membrane"/>
    <property type="evidence" value="ECO:0007669"/>
    <property type="project" value="UniProtKB-SubCell"/>
</dbReference>
<dbReference type="SUPFAM" id="SSF82693">
    <property type="entry name" value="Multidrug efflux transporter AcrB pore domain, PN1, PN2, PC1 and PC2 subdomains"/>
    <property type="match status" value="3"/>
</dbReference>
<evidence type="ECO:0000256" key="9">
    <source>
        <dbReference type="RuleBase" id="RU364070"/>
    </source>
</evidence>
<gene>
    <name evidence="11" type="ORF">SAMN05660443_2840</name>
</gene>
<feature type="transmembrane region" description="Helical" evidence="9">
    <location>
        <begin position="471"/>
        <end position="498"/>
    </location>
</feature>
<feature type="transmembrane region" description="Helical" evidence="9">
    <location>
        <begin position="535"/>
        <end position="552"/>
    </location>
</feature>
<dbReference type="Proteomes" id="UP000199058">
    <property type="component" value="Unassembled WGS sequence"/>
</dbReference>
<feature type="transmembrane region" description="Helical" evidence="9">
    <location>
        <begin position="12"/>
        <end position="30"/>
    </location>
</feature>
<dbReference type="GO" id="GO:0042910">
    <property type="term" value="F:xenobiotic transmembrane transporter activity"/>
    <property type="evidence" value="ECO:0007669"/>
    <property type="project" value="TreeGrafter"/>
</dbReference>
<feature type="transmembrane region" description="Helical" evidence="9">
    <location>
        <begin position="438"/>
        <end position="459"/>
    </location>
</feature>
<dbReference type="NCBIfam" id="TIGR00915">
    <property type="entry name" value="2A0602"/>
    <property type="match status" value="1"/>
</dbReference>
<dbReference type="Gene3D" id="3.30.70.1320">
    <property type="entry name" value="Multidrug efflux transporter AcrB pore domain like"/>
    <property type="match status" value="1"/>
</dbReference>
<protein>
    <recommendedName>
        <fullName evidence="9">Efflux pump membrane transporter</fullName>
    </recommendedName>
</protein>
<feature type="transmembrane region" description="Helical" evidence="9">
    <location>
        <begin position="999"/>
        <end position="1022"/>
    </location>
</feature>
<dbReference type="InterPro" id="IPR027463">
    <property type="entry name" value="AcrB_DN_DC_subdom"/>
</dbReference>
<evidence type="ECO:0000256" key="3">
    <source>
        <dbReference type="ARBA" id="ARBA00022448"/>
    </source>
</evidence>
<dbReference type="AlphaFoldDB" id="A0A1I1JQC4"/>
<dbReference type="STRING" id="1122252.SAMN05660443_2840"/>
<dbReference type="FunFam" id="1.20.1640.10:FF:000001">
    <property type="entry name" value="Efflux pump membrane transporter"/>
    <property type="match status" value="1"/>
</dbReference>
<dbReference type="NCBIfam" id="NF000282">
    <property type="entry name" value="RND_permease_1"/>
    <property type="match status" value="1"/>
</dbReference>
<dbReference type="Gene3D" id="3.30.2090.10">
    <property type="entry name" value="Multidrug efflux transporter AcrB TolC docking domain, DN and DC subdomains"/>
    <property type="match status" value="2"/>
</dbReference>
<evidence type="ECO:0000256" key="6">
    <source>
        <dbReference type="ARBA" id="ARBA00022692"/>
    </source>
</evidence>
<dbReference type="PANTHER" id="PTHR32063">
    <property type="match status" value="1"/>
</dbReference>
<keyword evidence="12" id="KW-1185">Reference proteome</keyword>
<keyword evidence="3 9" id="KW-0813">Transport</keyword>
<dbReference type="GO" id="GO:0009636">
    <property type="term" value="P:response to toxic substance"/>
    <property type="evidence" value="ECO:0007669"/>
    <property type="project" value="UniProtKB-ARBA"/>
</dbReference>
<dbReference type="EMBL" id="FOLH01000007">
    <property type="protein sequence ID" value="SFC48738.1"/>
    <property type="molecule type" value="Genomic_DNA"/>
</dbReference>
<dbReference type="FunFam" id="3.30.70.1430:FF:000001">
    <property type="entry name" value="Efflux pump membrane transporter"/>
    <property type="match status" value="1"/>
</dbReference>
<feature type="transmembrane region" description="Helical" evidence="9">
    <location>
        <begin position="894"/>
        <end position="916"/>
    </location>
</feature>
<sequence length="1046" mass="112884">MLRFFIDRPIFSSVISIIIILAGLAALRILPVEQYPNVAPPQIQVTASYPGASAEVLSQAVAAPLEQEINGVDNLLYMESTSTDAGSLSITLTFEMGTDPDQATINVNNRVQSALPRMPQRVRELGVRVQARSTDILLVAVLNSPDSSRDPLFISNYALLNVIDELVRLPGVGEASLFGAQDYAMRVWLRPDKLAQFDLTPADVAAALREQNAQFAAGQLGAEPSPVDQAFTFTVAAPGQLASPEEFEQVILRADQDGGTLRLGDVARVELGSQRYDFSATYNGEAAVPLAVYLQPGANALDTADLVREALEDIGGRFPEGLSYTIPYDTTEFVQISIREVIITLLIAVALVIAITFLFLQHIRATLIPVAAIPVSLIGTFAGMLLMGFSINLLTLFGLVLAIGIVVDNAIIVMENVERLMHEQAMKAREASIETMKQVAGAVVSSTLVLVAVFAPVAFLEGLTGELYRQFAVTIAVSVVVSGIVALTLTPAMCALLLDKEPKTLAKPFQWFNKGFDWITRGFVGIVSFLLRQRVLGVSLFVGFLVLTAFFIQRLPDGLVPQEDQGVALVVGQLPPVSALPRTEAVRDQLAAQLVQLPEVQEFTAMAGFDIIAGSLRTNALLGFANLTDWSERPRPDQHAAAVAGQIMGMGFGIQDANIFAFTPPPIQGLSLTGGVEGYLQVREDASIHEIQELAGRVAQAANQRPELVNARTTLDTNIPRYEAKIDREKTKALGVSMDQVFAAMQSTFGSMYVNDFSYLGRLWQVSMQSEGDFRSHPDDLRKVFVRSQTGELIPLSSLITLERTRGADILNRFNIYPAAKLMADPAPGYTSAQAKEALEAVAAEISQDRDTLLGWIGEAYQLDVAGGTGVAAFAMGLLAVFLILAAQYERWTLPLAVASAVPFGVLGAAFFSWMRGFPNDIYFQVGLLVLIGLAAKNAILIVEFAAQNRRNGMTSTEAATTAARQRFRAIIMTALTFIIGTLPLVFATGAGAASRQEIGTVVVGGMIFASTLALIFVPLMYKLFDDLATWQQERKAARKAARSAS</sequence>
<keyword evidence="6 9" id="KW-0812">Transmembrane</keyword>
<evidence type="ECO:0000259" key="10">
    <source>
        <dbReference type="PROSITE" id="PS50156"/>
    </source>
</evidence>
<feature type="transmembrane region" description="Helical" evidence="9">
    <location>
        <begin position="922"/>
        <end position="947"/>
    </location>
</feature>
<dbReference type="Pfam" id="PF00873">
    <property type="entry name" value="ACR_tran"/>
    <property type="match status" value="1"/>
</dbReference>
<evidence type="ECO:0000256" key="4">
    <source>
        <dbReference type="ARBA" id="ARBA00022475"/>
    </source>
</evidence>
<evidence type="ECO:0000256" key="8">
    <source>
        <dbReference type="ARBA" id="ARBA00023136"/>
    </source>
</evidence>
<dbReference type="PANTHER" id="PTHR32063:SF76">
    <property type="entry name" value="EFFLUX PUMP MEMBRANE TRANSPORTER"/>
    <property type="match status" value="1"/>
</dbReference>
<dbReference type="InterPro" id="IPR004764">
    <property type="entry name" value="MdtF-like"/>
</dbReference>
<keyword evidence="4" id="KW-1003">Cell membrane</keyword>
<evidence type="ECO:0000313" key="11">
    <source>
        <dbReference type="EMBL" id="SFC48738.1"/>
    </source>
</evidence>
<dbReference type="PRINTS" id="PR00702">
    <property type="entry name" value="ACRIFLAVINRP"/>
</dbReference>
<feature type="transmembrane region" description="Helical" evidence="9">
    <location>
        <begin position="393"/>
        <end position="417"/>
    </location>
</feature>
<evidence type="ECO:0000256" key="7">
    <source>
        <dbReference type="ARBA" id="ARBA00022989"/>
    </source>
</evidence>
<feature type="transmembrane region" description="Helical" evidence="9">
    <location>
        <begin position="968"/>
        <end position="987"/>
    </location>
</feature>
<evidence type="ECO:0000313" key="12">
    <source>
        <dbReference type="Proteomes" id="UP000199058"/>
    </source>
</evidence>
<evidence type="ECO:0000256" key="1">
    <source>
        <dbReference type="ARBA" id="ARBA00004429"/>
    </source>
</evidence>
<dbReference type="SUPFAM" id="SSF82866">
    <property type="entry name" value="Multidrug efflux transporter AcrB transmembrane domain"/>
    <property type="match status" value="2"/>
</dbReference>
<keyword evidence="5 9" id="KW-0997">Cell inner membrane</keyword>
<proteinExistence type="inferred from homology"/>
<dbReference type="RefSeq" id="WP_091965023.1">
    <property type="nucleotide sequence ID" value="NZ_FOLH01000007.1"/>
</dbReference>
<dbReference type="OrthoDB" id="9757904at2"/>
<dbReference type="InterPro" id="IPR000731">
    <property type="entry name" value="SSD"/>
</dbReference>
<accession>A0A1I1JQC4</accession>
<name>A0A1I1JQC4_9GAMM</name>
<feature type="transmembrane region" description="Helical" evidence="9">
    <location>
        <begin position="367"/>
        <end position="387"/>
    </location>
</feature>
<evidence type="ECO:0000256" key="2">
    <source>
        <dbReference type="ARBA" id="ARBA00010942"/>
    </source>
</evidence>
<keyword evidence="7 9" id="KW-1133">Transmembrane helix</keyword>
<dbReference type="Gene3D" id="1.20.1640.10">
    <property type="entry name" value="Multidrug efflux transporter AcrB transmembrane domain"/>
    <property type="match status" value="2"/>
</dbReference>
<reference evidence="11 12" key="1">
    <citation type="submission" date="2016-10" db="EMBL/GenBank/DDBJ databases">
        <authorList>
            <person name="de Groot N.N."/>
        </authorList>
    </citation>
    <scope>NUCLEOTIDE SEQUENCE [LARGE SCALE GENOMIC DNA]</scope>
    <source>
        <strain evidence="11 12">DSM 18438</strain>
    </source>
</reference>